<dbReference type="InterPro" id="IPR003593">
    <property type="entry name" value="AAA+_ATPase"/>
</dbReference>
<dbReference type="PANTHER" id="PTHR19211:SF14">
    <property type="entry name" value="ATP-BINDING CASSETTE SUB-FAMILY F MEMBER 1"/>
    <property type="match status" value="1"/>
</dbReference>
<keyword evidence="1" id="KW-0677">Repeat</keyword>
<feature type="domain" description="ABC transporter" evidence="4">
    <location>
        <begin position="334"/>
        <end position="524"/>
    </location>
</feature>
<evidence type="ECO:0000313" key="5">
    <source>
        <dbReference type="EMBL" id="TWP34239.1"/>
    </source>
</evidence>
<dbReference type="InterPro" id="IPR027417">
    <property type="entry name" value="P-loop_NTPase"/>
</dbReference>
<evidence type="ECO:0000259" key="4">
    <source>
        <dbReference type="PROSITE" id="PS50893"/>
    </source>
</evidence>
<reference evidence="5 6" key="1">
    <citation type="submission" date="2019-05" db="EMBL/GenBank/DDBJ databases">
        <authorList>
            <person name="Lee S.D."/>
        </authorList>
    </citation>
    <scope>NUCLEOTIDE SEQUENCE [LARGE SCALE GENOMIC DNA]</scope>
    <source>
        <strain evidence="5 6">C5-26</strain>
    </source>
</reference>
<dbReference type="PROSITE" id="PS00211">
    <property type="entry name" value="ABC_TRANSPORTER_1"/>
    <property type="match status" value="1"/>
</dbReference>
<dbReference type="PANTHER" id="PTHR19211">
    <property type="entry name" value="ATP-BINDING TRANSPORT PROTEIN-RELATED"/>
    <property type="match status" value="1"/>
</dbReference>
<dbReference type="GO" id="GO:0005524">
    <property type="term" value="F:ATP binding"/>
    <property type="evidence" value="ECO:0007669"/>
    <property type="project" value="UniProtKB-KW"/>
</dbReference>
<organism evidence="5 6">
    <name type="scientific">Leekyejoonella antrihumi</name>
    <dbReference type="NCBI Taxonomy" id="1660198"/>
    <lineage>
        <taxon>Bacteria</taxon>
        <taxon>Bacillati</taxon>
        <taxon>Actinomycetota</taxon>
        <taxon>Actinomycetes</taxon>
        <taxon>Micrococcales</taxon>
        <taxon>Dermacoccaceae</taxon>
        <taxon>Leekyejoonella</taxon>
    </lineage>
</organism>
<dbReference type="InterPro" id="IPR017871">
    <property type="entry name" value="ABC_transporter-like_CS"/>
</dbReference>
<dbReference type="OrthoDB" id="3239744at2"/>
<protein>
    <submittedName>
        <fullName evidence="5">ABC-F family ATP-binding cassette domain-containing protein</fullName>
    </submittedName>
</protein>
<dbReference type="EMBL" id="VCQV01000030">
    <property type="protein sequence ID" value="TWP34239.1"/>
    <property type="molecule type" value="Genomic_DNA"/>
</dbReference>
<comment type="caution">
    <text evidence="5">The sequence shown here is derived from an EMBL/GenBank/DDBJ whole genome shotgun (WGS) entry which is preliminary data.</text>
</comment>
<feature type="domain" description="ABC transporter" evidence="4">
    <location>
        <begin position="5"/>
        <end position="252"/>
    </location>
</feature>
<dbReference type="InterPro" id="IPR003439">
    <property type="entry name" value="ABC_transporter-like_ATP-bd"/>
</dbReference>
<evidence type="ECO:0000256" key="3">
    <source>
        <dbReference type="ARBA" id="ARBA00022840"/>
    </source>
</evidence>
<reference evidence="5 6" key="2">
    <citation type="submission" date="2019-08" db="EMBL/GenBank/DDBJ databases">
        <title>Jejuicoccus antrihumi gen. nov., sp. nov., a new member of the family Dermacoccaceae isolated from a cave.</title>
        <authorList>
            <person name="Schumann P."/>
            <person name="Kim I.S."/>
        </authorList>
    </citation>
    <scope>NUCLEOTIDE SEQUENCE [LARGE SCALE GENOMIC DNA]</scope>
    <source>
        <strain evidence="5 6">C5-26</strain>
    </source>
</reference>
<dbReference type="InterPro" id="IPR050611">
    <property type="entry name" value="ABCF"/>
</dbReference>
<dbReference type="FunFam" id="3.40.50.300:FF:000011">
    <property type="entry name" value="Putative ABC transporter ATP-binding component"/>
    <property type="match status" value="1"/>
</dbReference>
<dbReference type="Proteomes" id="UP000320244">
    <property type="component" value="Unassembled WGS sequence"/>
</dbReference>
<keyword evidence="2" id="KW-0547">Nucleotide-binding</keyword>
<dbReference type="Pfam" id="PF00005">
    <property type="entry name" value="ABC_tran"/>
    <property type="match status" value="2"/>
</dbReference>
<dbReference type="Gene3D" id="3.40.50.300">
    <property type="entry name" value="P-loop containing nucleotide triphosphate hydrolases"/>
    <property type="match status" value="3"/>
</dbReference>
<gene>
    <name evidence="5" type="ORF">FGL98_18445</name>
</gene>
<proteinExistence type="predicted"/>
<dbReference type="AlphaFoldDB" id="A0A563DVT5"/>
<name>A0A563DVT5_9MICO</name>
<evidence type="ECO:0000256" key="1">
    <source>
        <dbReference type="ARBA" id="ARBA00022737"/>
    </source>
</evidence>
<dbReference type="CDD" id="cd03221">
    <property type="entry name" value="ABCF_EF-3"/>
    <property type="match status" value="1"/>
</dbReference>
<evidence type="ECO:0000313" key="6">
    <source>
        <dbReference type="Proteomes" id="UP000320244"/>
    </source>
</evidence>
<dbReference type="SMART" id="SM00382">
    <property type="entry name" value="AAA"/>
    <property type="match status" value="2"/>
</dbReference>
<dbReference type="SUPFAM" id="SSF52540">
    <property type="entry name" value="P-loop containing nucleoside triphosphate hydrolases"/>
    <property type="match status" value="2"/>
</dbReference>
<keyword evidence="6" id="KW-1185">Reference proteome</keyword>
<sequence>MPTPLQLTDITKTYADRHVLDGVDLTIAPGTRLGLVGENGAGKSTLLRIAAGIDPGHGGSVSAPVDLAYVAQYTGIDLDSTVAQVMHDALEPLHAAVTRLQALAARIDEPGAATAYDELLTWAQLHEVWDADRRAEIAATRLGLGEIAGARPAGSLSGGQRSRLALAAMLTRQPECVVLDEPTNHLDDAALDFLEDELRALHGSVLVASHDRVFLDRVCTAIVDLDPSHFGTDGDGGRRFTGDYTAYLQHKHEARHRWEEAFVAQQDELQQLRATAGTTTSDVAHNRPPRDNDRFIYGFKGSRVQATATRRVRNAEQRIAAVERRRIPKPPVPLQLSAQFGSRNAGSAALHDVYVNGRMQLQRLVVDSGDKVLVTGPNGAGKSTLLSLLAGQLRADRGSVVVQARSIGLLTQEVDLPSRSRSAHELYGDLAPGAPLHDLGLLHPRDLHRPAGELSIGQQRRLALALLVAQQPDLLLLDEPTNHLSLSLVDELESALTTTPVTVVIASHDRWLRQRWTGSEITLTPCD</sequence>
<dbReference type="GO" id="GO:0016887">
    <property type="term" value="F:ATP hydrolysis activity"/>
    <property type="evidence" value="ECO:0007669"/>
    <property type="project" value="InterPro"/>
</dbReference>
<accession>A0A563DVT5</accession>
<dbReference type="RefSeq" id="WP_146319198.1">
    <property type="nucleotide sequence ID" value="NZ_VCQV01000030.1"/>
</dbReference>
<dbReference type="PROSITE" id="PS50893">
    <property type="entry name" value="ABC_TRANSPORTER_2"/>
    <property type="match status" value="2"/>
</dbReference>
<evidence type="ECO:0000256" key="2">
    <source>
        <dbReference type="ARBA" id="ARBA00022741"/>
    </source>
</evidence>
<keyword evidence="3 5" id="KW-0067">ATP-binding</keyword>